<keyword evidence="3 11" id="KW-0444">Lipid biosynthesis</keyword>
<evidence type="ECO:0000256" key="3">
    <source>
        <dbReference type="ARBA" id="ARBA00022516"/>
    </source>
</evidence>
<evidence type="ECO:0000256" key="8">
    <source>
        <dbReference type="ARBA" id="ARBA00022946"/>
    </source>
</evidence>
<name>A0A2J7ZWI3_9CHLO</name>
<comment type="caution">
    <text evidence="14">The sequence shown here is derived from an EMBL/GenBank/DDBJ whole genome shotgun (WGS) entry which is preliminary data.</text>
</comment>
<dbReference type="AlphaFoldDB" id="A0A2J7ZWI3"/>
<dbReference type="Pfam" id="PF20791">
    <property type="entry name" value="Acyl-ACP_TE_C"/>
    <property type="match status" value="1"/>
</dbReference>
<accession>A0A2J7ZWI3</accession>
<dbReference type="OrthoDB" id="618395at2759"/>
<keyword evidence="5 11" id="KW-0934">Plastid</keyword>
<evidence type="ECO:0000256" key="5">
    <source>
        <dbReference type="ARBA" id="ARBA00022640"/>
    </source>
</evidence>
<sequence>MRPCVLPTEQPLASTSRPSLACHPRSLAQQTRGIGCTRVHRRLAAHRGWTAPREPIAACCSVVQAKGEVEYDVAIAEFPAPSAGAFRPDKRSFSEEHRIRGYEVNPSQEATIVTVANLLQEAAGNHAVGMWGRTDEGFASLPNMKDLIFVMTRLQVRMYEYPKWGDIVSVETYFTEEGRLAFRRDWKLVHAATGKLLGVEGPPQVARLSDMDMNGHINNVTYLAWTLESIPEAVYTGCKLHEIELDFKAECKAGNTIEAHCNPLPAESDEAGGDLKFLHMLQWCNGSECAELVRARTTWRPHASRNGGNGVHSA</sequence>
<dbReference type="InterPro" id="IPR029069">
    <property type="entry name" value="HotDog_dom_sf"/>
</dbReference>
<comment type="function">
    <text evidence="11">Plays an essential role in chain termination during de novo fatty acid synthesis.</text>
</comment>
<organism evidence="14 15">
    <name type="scientific">Tetrabaena socialis</name>
    <dbReference type="NCBI Taxonomy" id="47790"/>
    <lineage>
        <taxon>Eukaryota</taxon>
        <taxon>Viridiplantae</taxon>
        <taxon>Chlorophyta</taxon>
        <taxon>core chlorophytes</taxon>
        <taxon>Chlorophyceae</taxon>
        <taxon>CS clade</taxon>
        <taxon>Chlamydomonadales</taxon>
        <taxon>Tetrabaenaceae</taxon>
        <taxon>Tetrabaena</taxon>
    </lineage>
</organism>
<keyword evidence="9 11" id="KW-0443">Lipid metabolism</keyword>
<gene>
    <name evidence="14" type="ORF">TSOC_009178</name>
</gene>
<dbReference type="PANTHER" id="PTHR31727">
    <property type="entry name" value="OLEOYL-ACYL CARRIER PROTEIN THIOESTERASE 1, CHLOROPLASTIC"/>
    <property type="match status" value="1"/>
</dbReference>
<evidence type="ECO:0000256" key="7">
    <source>
        <dbReference type="ARBA" id="ARBA00022832"/>
    </source>
</evidence>
<evidence type="ECO:0000256" key="4">
    <source>
        <dbReference type="ARBA" id="ARBA00022528"/>
    </source>
</evidence>
<comment type="subcellular location">
    <subcellularLocation>
        <location evidence="1 11">Plastid</location>
        <location evidence="1 11">Chloroplast</location>
    </subcellularLocation>
</comment>
<dbReference type="PANTHER" id="PTHR31727:SF6">
    <property type="entry name" value="OLEOYL-ACYL CARRIER PROTEIN THIOESTERASE 1, CHLOROPLASTIC"/>
    <property type="match status" value="1"/>
</dbReference>
<dbReference type="GO" id="GO:0009507">
    <property type="term" value="C:chloroplast"/>
    <property type="evidence" value="ECO:0007669"/>
    <property type="project" value="UniProtKB-SubCell"/>
</dbReference>
<evidence type="ECO:0000259" key="13">
    <source>
        <dbReference type="Pfam" id="PF20791"/>
    </source>
</evidence>
<evidence type="ECO:0000313" key="14">
    <source>
        <dbReference type="EMBL" id="PNH04637.1"/>
    </source>
</evidence>
<keyword evidence="4 11" id="KW-0150">Chloroplast</keyword>
<evidence type="ECO:0000256" key="6">
    <source>
        <dbReference type="ARBA" id="ARBA00022801"/>
    </source>
</evidence>
<dbReference type="InterPro" id="IPR049427">
    <property type="entry name" value="Acyl-ACP_TE_C"/>
</dbReference>
<keyword evidence="8" id="KW-0809">Transit peptide</keyword>
<evidence type="ECO:0000256" key="2">
    <source>
        <dbReference type="ARBA" id="ARBA00006500"/>
    </source>
</evidence>
<dbReference type="InterPro" id="IPR002864">
    <property type="entry name" value="Acyl-ACP_thioesterase_NHD"/>
</dbReference>
<keyword evidence="15" id="KW-1185">Reference proteome</keyword>
<protein>
    <recommendedName>
        <fullName evidence="11">Acyl-[acyl-carrier-protein] hydrolase</fullName>
        <ecNumber evidence="11">3.1.2.-</ecNumber>
    </recommendedName>
</protein>
<dbReference type="GO" id="GO:0000036">
    <property type="term" value="F:acyl carrier activity"/>
    <property type="evidence" value="ECO:0007669"/>
    <property type="project" value="TreeGrafter"/>
</dbReference>
<keyword evidence="6 11" id="KW-0378">Hydrolase</keyword>
<reference evidence="14 15" key="1">
    <citation type="journal article" date="2017" name="Mol. Biol. Evol.">
        <title>The 4-celled Tetrabaena socialis nuclear genome reveals the essential components for genetic control of cell number at the origin of multicellularity in the volvocine lineage.</title>
        <authorList>
            <person name="Featherston J."/>
            <person name="Arakaki Y."/>
            <person name="Hanschen E.R."/>
            <person name="Ferris P.J."/>
            <person name="Michod R.E."/>
            <person name="Olson B.J.S.C."/>
            <person name="Nozaki H."/>
            <person name="Durand P.M."/>
        </authorList>
    </citation>
    <scope>NUCLEOTIDE SEQUENCE [LARGE SCALE GENOMIC DNA]</scope>
    <source>
        <strain evidence="14 15">NIES-571</strain>
    </source>
</reference>
<dbReference type="Pfam" id="PF01643">
    <property type="entry name" value="Acyl-ACP_TE"/>
    <property type="match status" value="1"/>
</dbReference>
<evidence type="ECO:0000256" key="11">
    <source>
        <dbReference type="RuleBase" id="RU363096"/>
    </source>
</evidence>
<proteinExistence type="inferred from homology"/>
<evidence type="ECO:0000256" key="10">
    <source>
        <dbReference type="ARBA" id="ARBA00023160"/>
    </source>
</evidence>
<dbReference type="GO" id="GO:0016297">
    <property type="term" value="F:fatty acyl-[ACP] hydrolase activity"/>
    <property type="evidence" value="ECO:0007669"/>
    <property type="project" value="InterPro"/>
</dbReference>
<keyword evidence="7 11" id="KW-0276">Fatty acid metabolism</keyword>
<dbReference type="CDD" id="cd00586">
    <property type="entry name" value="4HBT"/>
    <property type="match status" value="1"/>
</dbReference>
<feature type="domain" description="Acyl-ACP thioesterase-like C-terminal" evidence="13">
    <location>
        <begin position="207"/>
        <end position="300"/>
    </location>
</feature>
<dbReference type="EC" id="3.1.2.-" evidence="11"/>
<evidence type="ECO:0000313" key="15">
    <source>
        <dbReference type="Proteomes" id="UP000236333"/>
    </source>
</evidence>
<comment type="similarity">
    <text evidence="2 11">Belongs to the acyl-ACP thioesterase family.</text>
</comment>
<keyword evidence="10 11" id="KW-0275">Fatty acid biosynthesis</keyword>
<dbReference type="Gene3D" id="3.10.129.10">
    <property type="entry name" value="Hotdog Thioesterase"/>
    <property type="match status" value="2"/>
</dbReference>
<dbReference type="EMBL" id="PGGS01000372">
    <property type="protein sequence ID" value="PNH04637.1"/>
    <property type="molecule type" value="Genomic_DNA"/>
</dbReference>
<dbReference type="Proteomes" id="UP000236333">
    <property type="component" value="Unassembled WGS sequence"/>
</dbReference>
<dbReference type="SUPFAM" id="SSF54637">
    <property type="entry name" value="Thioesterase/thiol ester dehydrase-isomerase"/>
    <property type="match status" value="2"/>
</dbReference>
<evidence type="ECO:0000256" key="1">
    <source>
        <dbReference type="ARBA" id="ARBA00004229"/>
    </source>
</evidence>
<dbReference type="InterPro" id="IPR045023">
    <property type="entry name" value="FATA/B"/>
</dbReference>
<evidence type="ECO:0000259" key="12">
    <source>
        <dbReference type="Pfam" id="PF01643"/>
    </source>
</evidence>
<evidence type="ECO:0000256" key="9">
    <source>
        <dbReference type="ARBA" id="ARBA00023098"/>
    </source>
</evidence>
<feature type="domain" description="Acyl-ACP thioesterase N-terminal hotdog" evidence="12">
    <location>
        <begin position="91"/>
        <end position="197"/>
    </location>
</feature>